<dbReference type="InterPro" id="IPR033199">
    <property type="entry name" value="DDAH-like"/>
</dbReference>
<protein>
    <submittedName>
        <fullName evidence="3">N(G),N(G)-dimethylarginine dimethylaminohydrolase 1</fullName>
    </submittedName>
</protein>
<evidence type="ECO:0000256" key="1">
    <source>
        <dbReference type="ARBA" id="ARBA00008532"/>
    </source>
</evidence>
<dbReference type="EMBL" id="GAMC01010231">
    <property type="protein sequence ID" value="JAB96324.1"/>
    <property type="molecule type" value="mRNA"/>
</dbReference>
<dbReference type="AlphaFoldDB" id="W8C3B2"/>
<dbReference type="EMBL" id="GAMC01010230">
    <property type="protein sequence ID" value="JAB96325.1"/>
    <property type="molecule type" value="mRNA"/>
</dbReference>
<dbReference type="SUPFAM" id="SSF55909">
    <property type="entry name" value="Pentein"/>
    <property type="match status" value="1"/>
</dbReference>
<reference evidence="3" key="2">
    <citation type="journal article" date="2014" name="BMC Genomics">
        <title>A genomic perspective to assessing quality of mass-reared SIT flies used in Mediterranean fruit fly (Ceratitis capitata) eradication in California.</title>
        <authorList>
            <person name="Calla B."/>
            <person name="Hall B."/>
            <person name="Hou S."/>
            <person name="Geib S.M."/>
        </authorList>
    </citation>
    <scope>NUCLEOTIDE SEQUENCE</scope>
</reference>
<gene>
    <name evidence="3" type="primary">DDAH1</name>
</gene>
<sequence>MNLPDSTATEIVNKIVKMPPQRYTHAIVARISESLKSSGEFNYTVAKKQHHDFCALLRDVGLDVIELPPDDMLPEGVFVENAAVICNGVALISRSDNLLRQREADSMEIILKKELDIPVVNPNISNALLDGGDVLFTGREFFVGISNYTNEDGAKTVAVAFPEYPVTPIKVNGNKRLKYYVTMAGPDVLSVSTSIYCQEIVKRMEREASFKYQKITLPEEHAANMLYVNGILIHRSPNEIPASYKVIKEKIDTPSRNIDISEFGKFASGLTSSCLLLRRWKSIRNI</sequence>
<evidence type="ECO:0000313" key="3">
    <source>
        <dbReference type="EMBL" id="JAB96324.1"/>
    </source>
</evidence>
<name>W8C3B2_CERCA</name>
<dbReference type="PANTHER" id="PTHR12737">
    <property type="entry name" value="DIMETHYLARGININE DIMETHYLAMINOHYDROLASE"/>
    <property type="match status" value="1"/>
</dbReference>
<dbReference type="OrthoDB" id="10016839at2759"/>
<dbReference type="GO" id="GO:0016597">
    <property type="term" value="F:amino acid binding"/>
    <property type="evidence" value="ECO:0007669"/>
    <property type="project" value="TreeGrafter"/>
</dbReference>
<reference evidence="3" key="1">
    <citation type="submission" date="2013-07" db="EMBL/GenBank/DDBJ databases">
        <authorList>
            <person name="Geib S."/>
        </authorList>
    </citation>
    <scope>NUCLEOTIDE SEQUENCE</scope>
</reference>
<comment type="similarity">
    <text evidence="1">Belongs to the DDAH family.</text>
</comment>
<dbReference type="GO" id="GO:0045429">
    <property type="term" value="P:positive regulation of nitric oxide biosynthetic process"/>
    <property type="evidence" value="ECO:0007669"/>
    <property type="project" value="TreeGrafter"/>
</dbReference>
<dbReference type="Gene3D" id="3.75.10.10">
    <property type="entry name" value="L-arginine/glycine Amidinotransferase, Chain A"/>
    <property type="match status" value="1"/>
</dbReference>
<dbReference type="GO" id="GO:0000052">
    <property type="term" value="P:citrulline metabolic process"/>
    <property type="evidence" value="ECO:0007669"/>
    <property type="project" value="TreeGrafter"/>
</dbReference>
<evidence type="ECO:0000256" key="2">
    <source>
        <dbReference type="ARBA" id="ARBA00022801"/>
    </source>
</evidence>
<dbReference type="GO" id="GO:0016403">
    <property type="term" value="F:dimethylargininase activity"/>
    <property type="evidence" value="ECO:0007669"/>
    <property type="project" value="TreeGrafter"/>
</dbReference>
<dbReference type="KEGG" id="ccat:101456078"/>
<proteinExistence type="evidence at transcript level"/>
<dbReference type="Pfam" id="PF19420">
    <property type="entry name" value="DDAH_eukar"/>
    <property type="match status" value="1"/>
</dbReference>
<organism evidence="3">
    <name type="scientific">Ceratitis capitata</name>
    <name type="common">Mediterranean fruit fly</name>
    <name type="synonym">Tephritis capitata</name>
    <dbReference type="NCBI Taxonomy" id="7213"/>
    <lineage>
        <taxon>Eukaryota</taxon>
        <taxon>Metazoa</taxon>
        <taxon>Ecdysozoa</taxon>
        <taxon>Arthropoda</taxon>
        <taxon>Hexapoda</taxon>
        <taxon>Insecta</taxon>
        <taxon>Pterygota</taxon>
        <taxon>Neoptera</taxon>
        <taxon>Endopterygota</taxon>
        <taxon>Diptera</taxon>
        <taxon>Brachycera</taxon>
        <taxon>Muscomorpha</taxon>
        <taxon>Tephritoidea</taxon>
        <taxon>Tephritidae</taxon>
        <taxon>Ceratitis</taxon>
        <taxon>Ceratitis</taxon>
    </lineage>
</organism>
<keyword evidence="2 3" id="KW-0378">Hydrolase</keyword>
<accession>W8C3B2</accession>
<dbReference type="GO" id="GO:0006525">
    <property type="term" value="P:arginine metabolic process"/>
    <property type="evidence" value="ECO:0007669"/>
    <property type="project" value="TreeGrafter"/>
</dbReference>
<dbReference type="PANTHER" id="PTHR12737:SF9">
    <property type="entry name" value="DIMETHYLARGININASE"/>
    <property type="match status" value="1"/>
</dbReference>
<dbReference type="GeneID" id="101456078"/>
<dbReference type="FunFam" id="3.75.10.10:FF:000004">
    <property type="entry name" value="N(G),N(G)-dimethylarginine dimethylaminohydrolase 1"/>
    <property type="match status" value="1"/>
</dbReference>